<evidence type="ECO:0000313" key="2">
    <source>
        <dbReference type="EMBL" id="KAA1110710.1"/>
    </source>
</evidence>
<protein>
    <submittedName>
        <fullName evidence="2">Uncharacterized protein</fullName>
    </submittedName>
</protein>
<dbReference type="Proteomes" id="UP000324748">
    <property type="component" value="Unassembled WGS sequence"/>
</dbReference>
<reference evidence="2 3" key="1">
    <citation type="submission" date="2019-05" db="EMBL/GenBank/DDBJ databases">
        <title>Emergence of the Ug99 lineage of the wheat stem rust pathogen through somatic hybridization.</title>
        <authorList>
            <person name="Li F."/>
            <person name="Upadhyaya N.M."/>
            <person name="Sperschneider J."/>
            <person name="Matny O."/>
            <person name="Nguyen-Phuc H."/>
            <person name="Mago R."/>
            <person name="Raley C."/>
            <person name="Miller M.E."/>
            <person name="Silverstein K.A.T."/>
            <person name="Henningsen E."/>
            <person name="Hirsch C.D."/>
            <person name="Visser B."/>
            <person name="Pretorius Z.A."/>
            <person name="Steffenson B.J."/>
            <person name="Schwessinger B."/>
            <person name="Dodds P.N."/>
            <person name="Figueroa M."/>
        </authorList>
    </citation>
    <scope>NUCLEOTIDE SEQUENCE [LARGE SCALE GENOMIC DNA]</scope>
    <source>
        <strain evidence="2">21-0</strain>
    </source>
</reference>
<keyword evidence="3" id="KW-1185">Reference proteome</keyword>
<dbReference type="AlphaFoldDB" id="A0A5B0QBS0"/>
<dbReference type="EMBL" id="VSWC01000027">
    <property type="protein sequence ID" value="KAA1110710.1"/>
    <property type="molecule type" value="Genomic_DNA"/>
</dbReference>
<comment type="caution">
    <text evidence="2">The sequence shown here is derived from an EMBL/GenBank/DDBJ whole genome shotgun (WGS) entry which is preliminary data.</text>
</comment>
<name>A0A5B0QBS0_PUCGR</name>
<gene>
    <name evidence="2" type="ORF">PGT21_030145</name>
</gene>
<evidence type="ECO:0000313" key="3">
    <source>
        <dbReference type="Proteomes" id="UP000324748"/>
    </source>
</evidence>
<feature type="signal peptide" evidence="1">
    <location>
        <begin position="1"/>
        <end position="23"/>
    </location>
</feature>
<organism evidence="2 3">
    <name type="scientific">Puccinia graminis f. sp. tritici</name>
    <dbReference type="NCBI Taxonomy" id="56615"/>
    <lineage>
        <taxon>Eukaryota</taxon>
        <taxon>Fungi</taxon>
        <taxon>Dikarya</taxon>
        <taxon>Basidiomycota</taxon>
        <taxon>Pucciniomycotina</taxon>
        <taxon>Pucciniomycetes</taxon>
        <taxon>Pucciniales</taxon>
        <taxon>Pucciniaceae</taxon>
        <taxon>Puccinia</taxon>
    </lineage>
</organism>
<accession>A0A5B0QBS0</accession>
<sequence length="75" mass="8225">MMLSYQSVLISVISLILTSTVNAGCAPWPANQDHCNGAIDKIIFQDGKLPMIETKVAEILDTCSLIVRNLHQQIV</sequence>
<evidence type="ECO:0000256" key="1">
    <source>
        <dbReference type="SAM" id="SignalP"/>
    </source>
</evidence>
<proteinExistence type="predicted"/>
<feature type="chain" id="PRO_5022851079" evidence="1">
    <location>
        <begin position="24"/>
        <end position="75"/>
    </location>
</feature>
<keyword evidence="1" id="KW-0732">Signal</keyword>